<protein>
    <submittedName>
        <fullName evidence="1">Ferredoxin</fullName>
    </submittedName>
</protein>
<evidence type="ECO:0000313" key="2">
    <source>
        <dbReference type="Proteomes" id="UP001597112"/>
    </source>
</evidence>
<dbReference type="RefSeq" id="WP_377577309.1">
    <property type="nucleotide sequence ID" value="NZ_JBHTKA010000001.1"/>
</dbReference>
<dbReference type="Proteomes" id="UP001597112">
    <property type="component" value="Unassembled WGS sequence"/>
</dbReference>
<gene>
    <name evidence="1" type="ORF">ACFQ21_07930</name>
</gene>
<dbReference type="Gene3D" id="3.40.30.10">
    <property type="entry name" value="Glutaredoxin"/>
    <property type="match status" value="1"/>
</dbReference>
<dbReference type="EMBL" id="JBHTKA010000001">
    <property type="protein sequence ID" value="MFD0999231.1"/>
    <property type="molecule type" value="Genomic_DNA"/>
</dbReference>
<comment type="caution">
    <text evidence="1">The sequence shown here is derived from an EMBL/GenBank/DDBJ whole genome shotgun (WGS) entry which is preliminary data.</text>
</comment>
<evidence type="ECO:0000313" key="1">
    <source>
        <dbReference type="EMBL" id="MFD0999231.1"/>
    </source>
</evidence>
<dbReference type="CDD" id="cd02980">
    <property type="entry name" value="TRX_Fd_family"/>
    <property type="match status" value="1"/>
</dbReference>
<dbReference type="InterPro" id="IPR036249">
    <property type="entry name" value="Thioredoxin-like_sf"/>
</dbReference>
<name>A0ABW3K095_9BACT</name>
<keyword evidence="2" id="KW-1185">Reference proteome</keyword>
<reference evidence="2" key="1">
    <citation type="journal article" date="2019" name="Int. J. Syst. Evol. Microbiol.">
        <title>The Global Catalogue of Microorganisms (GCM) 10K type strain sequencing project: providing services to taxonomists for standard genome sequencing and annotation.</title>
        <authorList>
            <consortium name="The Broad Institute Genomics Platform"/>
            <consortium name="The Broad Institute Genome Sequencing Center for Infectious Disease"/>
            <person name="Wu L."/>
            <person name="Ma J."/>
        </authorList>
    </citation>
    <scope>NUCLEOTIDE SEQUENCE [LARGE SCALE GENOMIC DNA]</scope>
    <source>
        <strain evidence="2">CCUG 58938</strain>
    </source>
</reference>
<accession>A0ABW3K095</accession>
<proteinExistence type="predicted"/>
<sequence>MGKDLTKVTNTVFICNGGTCKKSGAEENTRELRCAIKMAGLHEITHTIKTLCQGQCENAPVLFLNPEGIWYKRMTAETIDEFVKQKLAISAGFDDHTLFKDGWNTMFPVKTIDLKTHDDLSHHDDDHVGYVYGALIYPWEHNVYPLLKEIFQIYRQSVVIYHLNKSLNSSDFQVDYKDGKALINGNIAGENLEVVMSATRESEYFLYKVSKIKLYRTPDGLQGIYVVNARQGIFLRVEWRTDNNFWNHLVDNYVMISG</sequence>
<dbReference type="SUPFAM" id="SSF52833">
    <property type="entry name" value="Thioredoxin-like"/>
    <property type="match status" value="1"/>
</dbReference>
<organism evidence="1 2">
    <name type="scientific">Ohtaekwangia kribbensis</name>
    <dbReference type="NCBI Taxonomy" id="688913"/>
    <lineage>
        <taxon>Bacteria</taxon>
        <taxon>Pseudomonadati</taxon>
        <taxon>Bacteroidota</taxon>
        <taxon>Cytophagia</taxon>
        <taxon>Cytophagales</taxon>
        <taxon>Fulvivirgaceae</taxon>
        <taxon>Ohtaekwangia</taxon>
    </lineage>
</organism>